<sequence length="198" mass="20928">MHGILPISPLPFRFDNQVMPIPREGKRIPTAATFTHPALTATNKQGGQVALEEEAARGHAARGITGSGVPHGPALRAERTRGGVFLGAVASAGVLAGFGTTLAVARKRSPEWFSKGVTATAAVPESGASLALRALGWGSLWAWCGVGLISCAAWKALGVHSLKEFREKMQSIFPAISRNDGGQENEKPFSWESLFKSK</sequence>
<gene>
    <name evidence="12" type="primary">Tmem242</name>
    <name evidence="12" type="ORF">GTO95_0004770</name>
</gene>
<dbReference type="InterPro" id="IPR009792">
    <property type="entry name" value="TMEM242"/>
</dbReference>
<evidence type="ECO:0000256" key="9">
    <source>
        <dbReference type="ARBA" id="ARBA00045905"/>
    </source>
</evidence>
<evidence type="ECO:0000313" key="13">
    <source>
        <dbReference type="Proteomes" id="UP000736164"/>
    </source>
</evidence>
<feature type="non-terminal residue" evidence="12">
    <location>
        <position position="1"/>
    </location>
</feature>
<proteinExistence type="inferred from homology"/>
<comment type="caution">
    <text evidence="12">The sequence shown here is derived from an EMBL/GenBank/DDBJ whole genome shotgun (WGS) entry which is preliminary data.</text>
</comment>
<evidence type="ECO:0000256" key="3">
    <source>
        <dbReference type="ARBA" id="ARBA00013934"/>
    </source>
</evidence>
<keyword evidence="6 11" id="KW-1133">Transmembrane helix</keyword>
<evidence type="ECO:0000256" key="10">
    <source>
        <dbReference type="SAM" id="MobiDB-lite"/>
    </source>
</evidence>
<dbReference type="GO" id="GO:0005743">
    <property type="term" value="C:mitochondrial inner membrane"/>
    <property type="evidence" value="ECO:0007669"/>
    <property type="project" value="UniProtKB-SubCell"/>
</dbReference>
<name>A0A8J7NVU8_ATRSP</name>
<organism evidence="12 13">
    <name type="scientific">Atractosteus spatula</name>
    <name type="common">Alligator gar</name>
    <name type="synonym">Lepisosteus spatula</name>
    <dbReference type="NCBI Taxonomy" id="7917"/>
    <lineage>
        <taxon>Eukaryota</taxon>
        <taxon>Metazoa</taxon>
        <taxon>Chordata</taxon>
        <taxon>Craniata</taxon>
        <taxon>Vertebrata</taxon>
        <taxon>Euteleostomi</taxon>
        <taxon>Actinopterygii</taxon>
        <taxon>Neopterygii</taxon>
        <taxon>Holostei</taxon>
        <taxon>Semionotiformes</taxon>
        <taxon>Lepisosteidae</taxon>
        <taxon>Atractosteus</taxon>
    </lineage>
</organism>
<dbReference type="EMBL" id="JAAWVO010044430">
    <property type="protein sequence ID" value="MBN3319375.1"/>
    <property type="molecule type" value="Genomic_DNA"/>
</dbReference>
<evidence type="ECO:0000256" key="7">
    <source>
        <dbReference type="ARBA" id="ARBA00023128"/>
    </source>
</evidence>
<evidence type="ECO:0000256" key="1">
    <source>
        <dbReference type="ARBA" id="ARBA00004448"/>
    </source>
</evidence>
<evidence type="ECO:0000256" key="6">
    <source>
        <dbReference type="ARBA" id="ARBA00022989"/>
    </source>
</evidence>
<evidence type="ECO:0000256" key="5">
    <source>
        <dbReference type="ARBA" id="ARBA00022792"/>
    </source>
</evidence>
<comment type="similarity">
    <text evidence="2">Belongs to the TMEM242 family.</text>
</comment>
<feature type="non-terminal residue" evidence="12">
    <location>
        <position position="198"/>
    </location>
</feature>
<keyword evidence="8 11" id="KW-0472">Membrane</keyword>
<keyword evidence="7" id="KW-0496">Mitochondrion</keyword>
<dbReference type="Proteomes" id="UP000736164">
    <property type="component" value="Unassembled WGS sequence"/>
</dbReference>
<comment type="function">
    <text evidence="9">Scaffold protein that participates in the c-ring assembly of mitochondrial ATP synthase (F(1)F(0) ATP synthase or complex V) by facilitating the membrane insertion and oligomer formation of the subunit c/ATP5MC3. Participates in the incorporation of the c-ring into vestigial complexes. Additionally influences the incorporation of subunits MT-ATP6, MT-ATP8, ATP5MJ, and ATP5MK in the ATP synthase.</text>
</comment>
<dbReference type="PANTHER" id="PTHR13141">
    <property type="entry name" value="TRANSMEMBRANE PROTEIN 242"/>
    <property type="match status" value="1"/>
</dbReference>
<evidence type="ECO:0000256" key="8">
    <source>
        <dbReference type="ARBA" id="ARBA00023136"/>
    </source>
</evidence>
<keyword evidence="13" id="KW-1185">Reference proteome</keyword>
<dbReference type="AlphaFoldDB" id="A0A8J7NVU8"/>
<comment type="subcellular location">
    <subcellularLocation>
        <location evidence="1">Mitochondrion inner membrane</location>
        <topology evidence="1">Multi-pass membrane protein</topology>
    </subcellularLocation>
</comment>
<feature type="transmembrane region" description="Helical" evidence="11">
    <location>
        <begin position="84"/>
        <end position="105"/>
    </location>
</feature>
<feature type="region of interest" description="Disordered" evidence="10">
    <location>
        <begin position="177"/>
        <end position="198"/>
    </location>
</feature>
<protein>
    <recommendedName>
        <fullName evidence="3">Transmembrane protein 242</fullName>
    </recommendedName>
</protein>
<dbReference type="PANTHER" id="PTHR13141:SF4">
    <property type="entry name" value="TRANSMEMBRANE PROTEIN 242"/>
    <property type="match status" value="1"/>
</dbReference>
<dbReference type="Pfam" id="PF07096">
    <property type="entry name" value="DUF1358"/>
    <property type="match status" value="1"/>
</dbReference>
<evidence type="ECO:0000313" key="12">
    <source>
        <dbReference type="EMBL" id="MBN3319375.1"/>
    </source>
</evidence>
<keyword evidence="5" id="KW-0999">Mitochondrion inner membrane</keyword>
<accession>A0A8J7NVU8</accession>
<keyword evidence="4 11" id="KW-0812">Transmembrane</keyword>
<reference evidence="12" key="1">
    <citation type="journal article" date="2021" name="Cell">
        <title>Tracing the genetic footprints of vertebrate landing in non-teleost ray-finned fishes.</title>
        <authorList>
            <person name="Bi X."/>
            <person name="Wang K."/>
            <person name="Yang L."/>
            <person name="Pan H."/>
            <person name="Jiang H."/>
            <person name="Wei Q."/>
            <person name="Fang M."/>
            <person name="Yu H."/>
            <person name="Zhu C."/>
            <person name="Cai Y."/>
            <person name="He Y."/>
            <person name="Gan X."/>
            <person name="Zeng H."/>
            <person name="Yu D."/>
            <person name="Zhu Y."/>
            <person name="Jiang H."/>
            <person name="Qiu Q."/>
            <person name="Yang H."/>
            <person name="Zhang Y.E."/>
            <person name="Wang W."/>
            <person name="Zhu M."/>
            <person name="He S."/>
            <person name="Zhang G."/>
        </authorList>
    </citation>
    <scope>NUCLEOTIDE SEQUENCE</scope>
    <source>
        <strain evidence="12">Allg_001</strain>
    </source>
</reference>
<evidence type="ECO:0000256" key="2">
    <source>
        <dbReference type="ARBA" id="ARBA00007570"/>
    </source>
</evidence>
<evidence type="ECO:0000256" key="4">
    <source>
        <dbReference type="ARBA" id="ARBA00022692"/>
    </source>
</evidence>
<feature type="transmembrane region" description="Helical" evidence="11">
    <location>
        <begin position="140"/>
        <end position="159"/>
    </location>
</feature>
<evidence type="ECO:0000256" key="11">
    <source>
        <dbReference type="SAM" id="Phobius"/>
    </source>
</evidence>